<dbReference type="STRING" id="1715691.TA5113_02014"/>
<evidence type="ECO:0000259" key="2">
    <source>
        <dbReference type="Pfam" id="PF13472"/>
    </source>
</evidence>
<feature type="chain" id="PRO_5006065533" evidence="1">
    <location>
        <begin position="31"/>
        <end position="222"/>
    </location>
</feature>
<dbReference type="EC" id="3.1.1.1" evidence="3"/>
<proteinExistence type="predicted"/>
<feature type="domain" description="SGNH hydrolase-type esterase" evidence="2">
    <location>
        <begin position="37"/>
        <end position="202"/>
    </location>
</feature>
<dbReference type="InterPro" id="IPR036514">
    <property type="entry name" value="SGNH_hydro_sf"/>
</dbReference>
<accession>A0A0P1IRQ8</accession>
<dbReference type="GO" id="GO:0106435">
    <property type="term" value="F:carboxylesterase activity"/>
    <property type="evidence" value="ECO:0007669"/>
    <property type="project" value="UniProtKB-EC"/>
</dbReference>
<gene>
    <name evidence="3" type="primary">tesA</name>
    <name evidence="3" type="ORF">TA5114_02011</name>
</gene>
<keyword evidence="4" id="KW-1185">Reference proteome</keyword>
<dbReference type="AlphaFoldDB" id="A0A0P1IRQ8"/>
<feature type="signal peptide" evidence="1">
    <location>
        <begin position="1"/>
        <end position="30"/>
    </location>
</feature>
<dbReference type="InterPro" id="IPR051532">
    <property type="entry name" value="Ester_Hydrolysis_Enzymes"/>
</dbReference>
<dbReference type="Pfam" id="PF13472">
    <property type="entry name" value="Lipase_GDSL_2"/>
    <property type="match status" value="1"/>
</dbReference>
<evidence type="ECO:0000313" key="3">
    <source>
        <dbReference type="EMBL" id="CUK26204.1"/>
    </source>
</evidence>
<protein>
    <submittedName>
        <fullName evidence="3">Esterase TesA</fullName>
        <ecNumber evidence="3">3.1.1.1</ecNumber>
    </submittedName>
</protein>
<dbReference type="Gene3D" id="3.40.50.1110">
    <property type="entry name" value="SGNH hydrolase"/>
    <property type="match status" value="1"/>
</dbReference>
<dbReference type="Proteomes" id="UP000051184">
    <property type="component" value="Unassembled WGS sequence"/>
</dbReference>
<evidence type="ECO:0000313" key="4">
    <source>
        <dbReference type="Proteomes" id="UP000051184"/>
    </source>
</evidence>
<dbReference type="SUPFAM" id="SSF52266">
    <property type="entry name" value="SGNH hydrolase"/>
    <property type="match status" value="1"/>
</dbReference>
<keyword evidence="1" id="KW-0732">Signal</keyword>
<organism evidence="3 4">
    <name type="scientific">Cognatishimia activa</name>
    <dbReference type="NCBI Taxonomy" id="1715691"/>
    <lineage>
        <taxon>Bacteria</taxon>
        <taxon>Pseudomonadati</taxon>
        <taxon>Pseudomonadota</taxon>
        <taxon>Alphaproteobacteria</taxon>
        <taxon>Rhodobacterales</taxon>
        <taxon>Paracoccaceae</taxon>
        <taxon>Cognatishimia</taxon>
    </lineage>
</organism>
<keyword evidence="3" id="KW-0378">Hydrolase</keyword>
<dbReference type="CDD" id="cd01822">
    <property type="entry name" value="Lysophospholipase_L1_like"/>
    <property type="match status" value="1"/>
</dbReference>
<dbReference type="GO" id="GO:0004622">
    <property type="term" value="F:phosphatidylcholine lysophospholipase activity"/>
    <property type="evidence" value="ECO:0007669"/>
    <property type="project" value="TreeGrafter"/>
</dbReference>
<sequence>MINLKRQYGALSAMSKASAVLLLSTTAVFAEPVTIAAMGDSLTQGYGLQAEQGFVPQLQAWLTGQGAEVAVINAGVSGDTTAGGLSRAAWTLTPDVDAMIVALGGNDMLRGIDPAASKANLAGILDAAAAQDVDVLLVGMQAPGNFGPDYKEAFDGMYPELSQTYETLLAPSFLEGLGSVDPSEVQKLMQADGIHPNSEGVARIVESLGPHVLSLIEQVKGS</sequence>
<reference evidence="4" key="1">
    <citation type="submission" date="2015-09" db="EMBL/GenBank/DDBJ databases">
        <authorList>
            <person name="Rodrigo-Torres Lidia"/>
            <person name="Arahal R.David."/>
        </authorList>
    </citation>
    <scope>NUCLEOTIDE SEQUENCE [LARGE SCALE GENOMIC DNA]</scope>
    <source>
        <strain evidence="4">CECT 5114</strain>
    </source>
</reference>
<name>A0A0P1IRQ8_9RHOB</name>
<dbReference type="InterPro" id="IPR013830">
    <property type="entry name" value="SGNH_hydro"/>
</dbReference>
<dbReference type="PANTHER" id="PTHR30383:SF24">
    <property type="entry name" value="THIOESTERASE 1_PROTEASE 1_LYSOPHOSPHOLIPASE L1"/>
    <property type="match status" value="1"/>
</dbReference>
<evidence type="ECO:0000256" key="1">
    <source>
        <dbReference type="SAM" id="SignalP"/>
    </source>
</evidence>
<dbReference type="PANTHER" id="PTHR30383">
    <property type="entry name" value="THIOESTERASE 1/PROTEASE 1/LYSOPHOSPHOLIPASE L1"/>
    <property type="match status" value="1"/>
</dbReference>
<dbReference type="EMBL" id="CYUE01000020">
    <property type="protein sequence ID" value="CUK26204.1"/>
    <property type="molecule type" value="Genomic_DNA"/>
</dbReference>